<dbReference type="RefSeq" id="WP_073856122.1">
    <property type="nucleotide sequence ID" value="NZ_BAAATC010000019.1"/>
</dbReference>
<gene>
    <name evidence="5" type="ORF">BV510_22660</name>
    <name evidence="6" type="ORF">CRI78_01340</name>
</gene>
<evidence type="ECO:0000313" key="5">
    <source>
        <dbReference type="EMBL" id="OPE49169.1"/>
    </source>
</evidence>
<dbReference type="OrthoDB" id="5168853at2"/>
<dbReference type="STRING" id="1801.BRW64_10400"/>
<evidence type="ECO:0000313" key="8">
    <source>
        <dbReference type="Proteomes" id="UP000220340"/>
    </source>
</evidence>
<evidence type="ECO:0000256" key="4">
    <source>
        <dbReference type="ARBA" id="ARBA00023002"/>
    </source>
</evidence>
<reference evidence="5 7" key="1">
    <citation type="submission" date="2016-09" db="EMBL/GenBank/DDBJ databases">
        <title>genome sequences of unsequenced Mycobacteria.</title>
        <authorList>
            <person name="Greninger A.L."/>
            <person name="Jerome K.R."/>
            <person name="Mcnair B."/>
            <person name="Wallis C."/>
            <person name="Fang F."/>
        </authorList>
    </citation>
    <scope>NUCLEOTIDE SEQUENCE [LARGE SCALE GENOMIC DNA]</scope>
    <source>
        <strain evidence="5 7">BM1</strain>
    </source>
</reference>
<dbReference type="SUPFAM" id="SSF51905">
    <property type="entry name" value="FAD/NAD(P)-binding domain"/>
    <property type="match status" value="2"/>
</dbReference>
<reference evidence="6 8" key="2">
    <citation type="submission" date="2017-10" db="EMBL/GenBank/DDBJ databases">
        <title>The new phylogeny of genus Mycobacterium.</title>
        <authorList>
            <person name="Tortoli E."/>
            <person name="Trovato A."/>
            <person name="Cirillo D.M."/>
        </authorList>
    </citation>
    <scope>NUCLEOTIDE SEQUENCE [LARGE SCALE GENOMIC DNA]</scope>
    <source>
        <strain evidence="6 8">IP141170001</strain>
    </source>
</reference>
<evidence type="ECO:0000313" key="7">
    <source>
        <dbReference type="Proteomes" id="UP000191039"/>
    </source>
</evidence>
<accession>A0A1Q4HGK7</accession>
<evidence type="ECO:0000313" key="6">
    <source>
        <dbReference type="EMBL" id="PEG56520.1"/>
    </source>
</evidence>
<evidence type="ECO:0000256" key="3">
    <source>
        <dbReference type="ARBA" id="ARBA00022827"/>
    </source>
</evidence>
<dbReference type="PANTHER" id="PTHR42877">
    <property type="entry name" value="L-ORNITHINE N(5)-MONOOXYGENASE-RELATED"/>
    <property type="match status" value="1"/>
</dbReference>
<dbReference type="Pfam" id="PF00743">
    <property type="entry name" value="FMO-like"/>
    <property type="match status" value="1"/>
</dbReference>
<dbReference type="GO" id="GO:0050661">
    <property type="term" value="F:NADP binding"/>
    <property type="evidence" value="ECO:0007669"/>
    <property type="project" value="InterPro"/>
</dbReference>
<dbReference type="EMBL" id="MIJD01000299">
    <property type="protein sequence ID" value="OPE49169.1"/>
    <property type="molecule type" value="Genomic_DNA"/>
</dbReference>
<dbReference type="InterPro" id="IPR036188">
    <property type="entry name" value="FAD/NAD-bd_sf"/>
</dbReference>
<comment type="similarity">
    <text evidence="1">Belongs to the FAD-binding monooxygenase family.</text>
</comment>
<dbReference type="Proteomes" id="UP000220340">
    <property type="component" value="Unassembled WGS sequence"/>
</dbReference>
<evidence type="ECO:0000256" key="1">
    <source>
        <dbReference type="ARBA" id="ARBA00010139"/>
    </source>
</evidence>
<dbReference type="EMBL" id="PDCR01000001">
    <property type="protein sequence ID" value="PEG56520.1"/>
    <property type="molecule type" value="Genomic_DNA"/>
</dbReference>
<dbReference type="PRINTS" id="PR00368">
    <property type="entry name" value="FADPNR"/>
</dbReference>
<sequence length="643" mass="71580">MTARHLATHSIVDVDDATIASALEQLSVSALIASVVQITGDPTFIRGSIRPVQFVQNEFQGMLDEDSKARLRRLALREICAWRDAGCPDTPPLSTELIREVMDWIACEPVPDDNAALYLEEMDLHGHNPRAVAGPEGLDPPPGFSVLIIGLGASGLLAAIRLKEAGIPFEVVEKNPDVGGTWFENSYPGCRVDVASHFYSYSFEHVGDFSAYYTRQPELYDYFRSVMTHHDIGAHVSWGREAVRAQWDDEAGRWSVTLRRTDGGAEHRTASAVISGVGFLNRPMIPDLPGLQRFQGPAFHSARWDHAVDLQGKRVALIGAGASGFQIGPAIVDEVEELVVFQRTPQWMAPNPRYHAGVTDGERWAMRHLPGYSRWYRFMLMWQSSDKMLELVRADPDWHDFPRTANEASAARREIFANWINDQVGDIPELAEKVTPQYPPMAKRMLQDNGSWLRCLRREHVRYVNEPITGIDESSISTAADEFEVDVIVLATGFRASEVLCPMEVIGRGGVPISQVWDGKPEAFNGISVPGFPNFFMMAGPGTALAHAGSVIFMLECQMRYIGAALRTVIEKGGRSIEPTAEAYARYNRELQDEVATLMWGHPSIEHSWYKSPDGGVYVLSPFGSVEYWKRTRALADEDHVLG</sequence>
<dbReference type="AlphaFoldDB" id="A0A1Q4HGK7"/>
<proteinExistence type="inferred from homology"/>
<keyword evidence="5" id="KW-0503">Monooxygenase</keyword>
<dbReference type="GO" id="GO:0050660">
    <property type="term" value="F:flavin adenine dinucleotide binding"/>
    <property type="evidence" value="ECO:0007669"/>
    <property type="project" value="InterPro"/>
</dbReference>
<dbReference type="Gene3D" id="3.50.50.60">
    <property type="entry name" value="FAD/NAD(P)-binding domain"/>
    <property type="match status" value="2"/>
</dbReference>
<keyword evidence="4" id="KW-0560">Oxidoreductase</keyword>
<dbReference type="PRINTS" id="PR00411">
    <property type="entry name" value="PNDRDTASEI"/>
</dbReference>
<dbReference type="InterPro" id="IPR020946">
    <property type="entry name" value="Flavin_mOase-like"/>
</dbReference>
<dbReference type="InterPro" id="IPR051209">
    <property type="entry name" value="FAD-bind_Monooxygenase_sf"/>
</dbReference>
<dbReference type="GO" id="GO:0004499">
    <property type="term" value="F:N,N-dimethylaniline monooxygenase activity"/>
    <property type="evidence" value="ECO:0007669"/>
    <property type="project" value="InterPro"/>
</dbReference>
<keyword evidence="8" id="KW-1185">Reference proteome</keyword>
<keyword evidence="2" id="KW-0285">Flavoprotein</keyword>
<keyword evidence="3" id="KW-0274">FAD</keyword>
<organism evidence="6 8">
    <name type="scientific">Mycolicibacterium diernhoferi</name>
    <dbReference type="NCBI Taxonomy" id="1801"/>
    <lineage>
        <taxon>Bacteria</taxon>
        <taxon>Bacillati</taxon>
        <taxon>Actinomycetota</taxon>
        <taxon>Actinomycetes</taxon>
        <taxon>Mycobacteriales</taxon>
        <taxon>Mycobacteriaceae</taxon>
        <taxon>Mycolicibacterium</taxon>
    </lineage>
</organism>
<name>A0A1Q4HGK7_9MYCO</name>
<comment type="caution">
    <text evidence="6">The sequence shown here is derived from an EMBL/GenBank/DDBJ whole genome shotgun (WGS) entry which is preliminary data.</text>
</comment>
<evidence type="ECO:0000256" key="2">
    <source>
        <dbReference type="ARBA" id="ARBA00022630"/>
    </source>
</evidence>
<dbReference type="Proteomes" id="UP000191039">
    <property type="component" value="Unassembled WGS sequence"/>
</dbReference>
<dbReference type="PANTHER" id="PTHR42877:SF4">
    <property type="entry name" value="FAD_NAD(P)-BINDING DOMAIN-CONTAINING PROTEIN-RELATED"/>
    <property type="match status" value="1"/>
</dbReference>
<protein>
    <submittedName>
        <fullName evidence="5">4-hydroxyacetophenone monooxygenase</fullName>
    </submittedName>
    <submittedName>
        <fullName evidence="6">NAD(P)/FAD-dependent oxidoreductase</fullName>
    </submittedName>
</protein>